<dbReference type="InterPro" id="IPR000305">
    <property type="entry name" value="GIY-YIG_endonuc"/>
</dbReference>
<proteinExistence type="predicted"/>
<sequence length="130" mass="15107">MARETVVCGVYLLRFRGGARYIGCSTNVGTRFSLHRKDMREGRHTRDVQRAFDEWGYPTLEILLECDPSELREREAELIREIVPELNAKPSGRRPRGLMVRRRKTADPAASRKVVPCRDWHWLDAVTGRE</sequence>
<protein>
    <submittedName>
        <fullName evidence="2">GIY-YIG nuclease family protein</fullName>
    </submittedName>
</protein>
<dbReference type="SUPFAM" id="SSF82771">
    <property type="entry name" value="GIY-YIG endonuclease"/>
    <property type="match status" value="1"/>
</dbReference>
<dbReference type="InterPro" id="IPR035901">
    <property type="entry name" value="GIY-YIG_endonuc_sf"/>
</dbReference>
<dbReference type="EMBL" id="JAAOLE020000001">
    <property type="protein sequence ID" value="NVI46464.1"/>
    <property type="molecule type" value="Genomic_DNA"/>
</dbReference>
<dbReference type="Gene3D" id="3.40.1440.10">
    <property type="entry name" value="GIY-YIG endonuclease"/>
    <property type="match status" value="1"/>
</dbReference>
<dbReference type="AlphaFoldDB" id="A0A973W3B2"/>
<evidence type="ECO:0000313" key="2">
    <source>
        <dbReference type="EMBL" id="NVI46464.1"/>
    </source>
</evidence>
<comment type="caution">
    <text evidence="2">The sequence shown here is derived from an EMBL/GenBank/DDBJ whole genome shotgun (WGS) entry which is preliminary data.</text>
</comment>
<name>A0A973W3B2_9BRAD</name>
<reference evidence="2" key="1">
    <citation type="submission" date="2020-06" db="EMBL/GenBank/DDBJ databases">
        <title>Whole Genome Sequence of Bradyrhizobium sp. Strain 1S1.</title>
        <authorList>
            <person name="Bromfield E.S.P."/>
            <person name="Cloutier S."/>
        </authorList>
    </citation>
    <scope>NUCLEOTIDE SEQUENCE [LARGE SCALE GENOMIC DNA]</scope>
    <source>
        <strain evidence="2">1S1</strain>
    </source>
</reference>
<dbReference type="RefSeq" id="WP_166205786.1">
    <property type="nucleotide sequence ID" value="NZ_CP088285.1"/>
</dbReference>
<gene>
    <name evidence="2" type="ORF">HAP48_026595</name>
</gene>
<dbReference type="PROSITE" id="PS50164">
    <property type="entry name" value="GIY_YIG"/>
    <property type="match status" value="1"/>
</dbReference>
<dbReference type="SMART" id="SM00465">
    <property type="entry name" value="GIYc"/>
    <property type="match status" value="1"/>
</dbReference>
<organism evidence="2">
    <name type="scientific">Bradyrhizobium septentrionale</name>
    <dbReference type="NCBI Taxonomy" id="1404411"/>
    <lineage>
        <taxon>Bacteria</taxon>
        <taxon>Pseudomonadati</taxon>
        <taxon>Pseudomonadota</taxon>
        <taxon>Alphaproteobacteria</taxon>
        <taxon>Hyphomicrobiales</taxon>
        <taxon>Nitrobacteraceae</taxon>
        <taxon>Bradyrhizobium</taxon>
    </lineage>
</organism>
<feature type="domain" description="GIY-YIG" evidence="1">
    <location>
        <begin position="6"/>
        <end position="88"/>
    </location>
</feature>
<evidence type="ECO:0000259" key="1">
    <source>
        <dbReference type="PROSITE" id="PS50164"/>
    </source>
</evidence>
<accession>A0A973W3B2</accession>